<gene>
    <name evidence="1" type="ORF">K488DRAFT_90158</name>
</gene>
<accession>A0ACB8Q8P7</accession>
<dbReference type="EMBL" id="MU273801">
    <property type="protein sequence ID" value="KAI0028035.1"/>
    <property type="molecule type" value="Genomic_DNA"/>
</dbReference>
<proteinExistence type="predicted"/>
<keyword evidence="2" id="KW-1185">Reference proteome</keyword>
<evidence type="ECO:0000313" key="2">
    <source>
        <dbReference type="Proteomes" id="UP000814128"/>
    </source>
</evidence>
<reference evidence="1" key="1">
    <citation type="submission" date="2021-02" db="EMBL/GenBank/DDBJ databases">
        <authorList>
            <consortium name="DOE Joint Genome Institute"/>
            <person name="Ahrendt S."/>
            <person name="Looney B.P."/>
            <person name="Miyauchi S."/>
            <person name="Morin E."/>
            <person name="Drula E."/>
            <person name="Courty P.E."/>
            <person name="Chicoki N."/>
            <person name="Fauchery L."/>
            <person name="Kohler A."/>
            <person name="Kuo A."/>
            <person name="Labutti K."/>
            <person name="Pangilinan J."/>
            <person name="Lipzen A."/>
            <person name="Riley R."/>
            <person name="Andreopoulos W."/>
            <person name="He G."/>
            <person name="Johnson J."/>
            <person name="Barry K.W."/>
            <person name="Grigoriev I.V."/>
            <person name="Nagy L."/>
            <person name="Hibbett D."/>
            <person name="Henrissat B."/>
            <person name="Matheny P.B."/>
            <person name="Labbe J."/>
            <person name="Martin F."/>
        </authorList>
    </citation>
    <scope>NUCLEOTIDE SEQUENCE</scope>
    <source>
        <strain evidence="1">EC-137</strain>
    </source>
</reference>
<organism evidence="1 2">
    <name type="scientific">Vararia minispora EC-137</name>
    <dbReference type="NCBI Taxonomy" id="1314806"/>
    <lineage>
        <taxon>Eukaryota</taxon>
        <taxon>Fungi</taxon>
        <taxon>Dikarya</taxon>
        <taxon>Basidiomycota</taxon>
        <taxon>Agaricomycotina</taxon>
        <taxon>Agaricomycetes</taxon>
        <taxon>Russulales</taxon>
        <taxon>Lachnocladiaceae</taxon>
        <taxon>Vararia</taxon>
    </lineage>
</organism>
<sequence length="301" mass="32589">MSTLPPPRENQPFFTVSALEAGILHFPRDLFLAGAPPHAPEKWDAPCLCFLLHHSATGEYILFDNGIRKDAHRLPPASQHRADTFGPLGLDHDAADRVAAGGLDPSRITQLILSHAHFDHIGDPARFPRARVVASSGTRELSRSGYPADPHSLFAQDMLPPDRTHVLDPADGAWAALGPFERARDLLGDGSAYVIDAPGHVRGHINLLVRTSADGAWAVLAGDAAHDWLLLSGAARTAVHPAHGCVHVDLELAEAHAGILRALALAQDSRVRVLLTHDAQMWEKARANDWEGFWPKTIPSL</sequence>
<comment type="caution">
    <text evidence="1">The sequence shown here is derived from an EMBL/GenBank/DDBJ whole genome shotgun (WGS) entry which is preliminary data.</text>
</comment>
<protein>
    <submittedName>
        <fullName evidence="1">Metallo-hydrolase/oxidoreductase</fullName>
    </submittedName>
</protein>
<evidence type="ECO:0000313" key="1">
    <source>
        <dbReference type="EMBL" id="KAI0028035.1"/>
    </source>
</evidence>
<name>A0ACB8Q8P7_9AGAM</name>
<dbReference type="Proteomes" id="UP000814128">
    <property type="component" value="Unassembled WGS sequence"/>
</dbReference>
<reference evidence="1" key="2">
    <citation type="journal article" date="2022" name="New Phytol.">
        <title>Evolutionary transition to the ectomycorrhizal habit in the genomes of a hyperdiverse lineage of mushroom-forming fungi.</title>
        <authorList>
            <person name="Looney B."/>
            <person name="Miyauchi S."/>
            <person name="Morin E."/>
            <person name="Drula E."/>
            <person name="Courty P.E."/>
            <person name="Kohler A."/>
            <person name="Kuo A."/>
            <person name="LaButti K."/>
            <person name="Pangilinan J."/>
            <person name="Lipzen A."/>
            <person name="Riley R."/>
            <person name="Andreopoulos W."/>
            <person name="He G."/>
            <person name="Johnson J."/>
            <person name="Nolan M."/>
            <person name="Tritt A."/>
            <person name="Barry K.W."/>
            <person name="Grigoriev I.V."/>
            <person name="Nagy L.G."/>
            <person name="Hibbett D."/>
            <person name="Henrissat B."/>
            <person name="Matheny P.B."/>
            <person name="Labbe J."/>
            <person name="Martin F.M."/>
        </authorList>
    </citation>
    <scope>NUCLEOTIDE SEQUENCE</scope>
    <source>
        <strain evidence="1">EC-137</strain>
    </source>
</reference>